<dbReference type="PATRIC" id="fig|36861.3.peg.961"/>
<dbReference type="EMBL" id="LDUG01000019">
    <property type="protein sequence ID" value="KVW96765.1"/>
    <property type="molecule type" value="Genomic_DNA"/>
</dbReference>
<reference evidence="1 2" key="1">
    <citation type="journal article" date="2015" name="Appl. Environ. Microbiol.">
        <title>Aerobic and Anaerobic Thiosulfate Oxidation by a Cold-Adapted, Subglacial Chemoautotroph.</title>
        <authorList>
            <person name="Harrold Z.R."/>
            <person name="Skidmore M.L."/>
            <person name="Hamilton T.L."/>
            <person name="Desch L."/>
            <person name="Amada K."/>
            <person name="van Gelder W."/>
            <person name="Glover K."/>
            <person name="Roden E.E."/>
            <person name="Boyd E.S."/>
        </authorList>
    </citation>
    <scope>NUCLEOTIDE SEQUENCE [LARGE SCALE GENOMIC DNA]</scope>
    <source>
        <strain evidence="1 2">RG</strain>
    </source>
</reference>
<evidence type="ECO:0000313" key="2">
    <source>
        <dbReference type="Proteomes" id="UP000064243"/>
    </source>
</evidence>
<name>A0A106BQG9_THIDE</name>
<accession>A0A106BQG9</accession>
<sequence length="73" mass="8376">MPEITPLDKMRLPFGGQEIEFQHLTHESGGVPFLRIRIREGKRFTIFDVDPVSAQKWGDLMQTWARDHAGDAP</sequence>
<dbReference type="OrthoDB" id="8911478at2"/>
<gene>
    <name evidence="1" type="ORF">ABW22_07420</name>
</gene>
<dbReference type="Proteomes" id="UP000064243">
    <property type="component" value="Unassembled WGS sequence"/>
</dbReference>
<evidence type="ECO:0000313" key="1">
    <source>
        <dbReference type="EMBL" id="KVW96765.1"/>
    </source>
</evidence>
<proteinExistence type="predicted"/>
<comment type="caution">
    <text evidence="1">The sequence shown here is derived from an EMBL/GenBank/DDBJ whole genome shotgun (WGS) entry which is preliminary data.</text>
</comment>
<keyword evidence="2" id="KW-1185">Reference proteome</keyword>
<dbReference type="AlphaFoldDB" id="A0A106BQG9"/>
<dbReference type="Pfam" id="PF22295">
    <property type="entry name" value="DUF6967"/>
    <property type="match status" value="1"/>
</dbReference>
<organism evidence="1 2">
    <name type="scientific">Thiobacillus denitrificans</name>
    <dbReference type="NCBI Taxonomy" id="36861"/>
    <lineage>
        <taxon>Bacteria</taxon>
        <taxon>Pseudomonadati</taxon>
        <taxon>Pseudomonadota</taxon>
        <taxon>Betaproteobacteria</taxon>
        <taxon>Nitrosomonadales</taxon>
        <taxon>Thiobacillaceae</taxon>
        <taxon>Thiobacillus</taxon>
    </lineage>
</organism>
<dbReference type="RefSeq" id="WP_059754139.1">
    <property type="nucleotide sequence ID" value="NZ_LDUG01000019.1"/>
</dbReference>
<dbReference type="STRING" id="1123392.GCA_000376425_02117"/>
<protein>
    <submittedName>
        <fullName evidence="1">Uncharacterized protein</fullName>
    </submittedName>
</protein>
<dbReference type="InterPro" id="IPR054240">
    <property type="entry name" value="DUF6967"/>
</dbReference>